<accession>W4FCV9</accession>
<dbReference type="InterPro" id="IPR007402">
    <property type="entry name" value="DUF455"/>
</dbReference>
<evidence type="ECO:0000313" key="1">
    <source>
        <dbReference type="EMBL" id="ETV64656.1"/>
    </source>
</evidence>
<reference evidence="1" key="1">
    <citation type="submission" date="2013-12" db="EMBL/GenBank/DDBJ databases">
        <title>The Genome Sequence of Aphanomyces astaci APO3.</title>
        <authorList>
            <consortium name="The Broad Institute Genomics Platform"/>
            <person name="Russ C."/>
            <person name="Tyler B."/>
            <person name="van West P."/>
            <person name="Dieguez-Uribeondo J."/>
            <person name="Young S.K."/>
            <person name="Zeng Q."/>
            <person name="Gargeya S."/>
            <person name="Fitzgerald M."/>
            <person name="Abouelleil A."/>
            <person name="Alvarado L."/>
            <person name="Chapman S.B."/>
            <person name="Gainer-Dewar J."/>
            <person name="Goldberg J."/>
            <person name="Griggs A."/>
            <person name="Gujja S."/>
            <person name="Hansen M."/>
            <person name="Howarth C."/>
            <person name="Imamovic A."/>
            <person name="Ireland A."/>
            <person name="Larimer J."/>
            <person name="McCowan C."/>
            <person name="Murphy C."/>
            <person name="Pearson M."/>
            <person name="Poon T.W."/>
            <person name="Priest M."/>
            <person name="Roberts A."/>
            <person name="Saif S."/>
            <person name="Shea T."/>
            <person name="Sykes S."/>
            <person name="Wortman J."/>
            <person name="Nusbaum C."/>
            <person name="Birren B."/>
        </authorList>
    </citation>
    <scope>NUCLEOTIDE SEQUENCE [LARGE SCALE GENOMIC DNA]</scope>
    <source>
        <strain evidence="1">APO3</strain>
    </source>
</reference>
<dbReference type="PANTHER" id="PTHR42782">
    <property type="entry name" value="SI:CH73-314G15.3"/>
    <property type="match status" value="1"/>
</dbReference>
<dbReference type="AlphaFoldDB" id="W4FCV9"/>
<dbReference type="STRING" id="112090.W4FCV9"/>
<dbReference type="CDD" id="cd00657">
    <property type="entry name" value="Ferritin_like"/>
    <property type="match status" value="1"/>
</dbReference>
<evidence type="ECO:0008006" key="2">
    <source>
        <dbReference type="Google" id="ProtNLM"/>
    </source>
</evidence>
<sequence length="754" mass="84600">MLHRARRPGFQAIKRERCIQWACSGQRSFSEGHQASIPMSLVQGGERILRESSPTNKVLQSLNVQALWQTGKLPLIHTSTWSPNPPDFPSRPPQPLLYDPKDMPSEKGFPIPVAILHALAHIELGAMDNYWDTIVRFGPSQSDGLCELPRAFYDDFLNVACDEARHFELVTGRLHELGSFYGQLPAHQALLAHAHNTQNCLAARLAVIPLVQEARGLDAGPRLVHKLKSLGDRESADIVAQIVFEERGHVSCGIKWFKHLCASTKRDPVGYFHELVKGTFPEGLPGPFDLEARLAANMDPTWYQPLEMPKKPTIILDKPVNPVIPLRKKNGKAILIAGSVWPERTSSAAGVRTCDMIDILLDEGWDVVCISPSRLNAHTRALAATGVHCEQVDPNKEEALEAFMCSRETPVHVALFDRYIAEEMYGWQVTKLAPHALRVLDLQDVHFLRKAREFHVCTDKKDYRTTLQPSIDVEPVASVVLRELASVYRSHVTLYVSEFEKTMLTTRFDVPPRRLRKLDYIVPDDKLNQFPLNFKDRRHVAVVGSFKHAPNVDGLHWLKDTLWPTMRQSLPPHTELHMYGSYASAKAIKSLHNPHMNVHVMGFCDDVHETLASYRVSLAPLRFGAGIKGKIIDSWAAGTPVVSTSVGAEGMHYHPNQPWGGAVADSPAEFADRVAALYGNADEWTAAYEGGKVLCRTHYDLDSQRRTLLDVVGSPTDVDNWVGRVLESSQFRATEYMSRFIQEKNKNLTRTPQL</sequence>
<dbReference type="Pfam" id="PF13692">
    <property type="entry name" value="Glyco_trans_1_4"/>
    <property type="match status" value="1"/>
</dbReference>
<protein>
    <recommendedName>
        <fullName evidence="2">DUF455 domain-containing protein</fullName>
    </recommendedName>
</protein>
<dbReference type="CDD" id="cd03801">
    <property type="entry name" value="GT4_PimA-like"/>
    <property type="match status" value="1"/>
</dbReference>
<organism evidence="1">
    <name type="scientific">Aphanomyces astaci</name>
    <name type="common">Crayfish plague agent</name>
    <dbReference type="NCBI Taxonomy" id="112090"/>
    <lineage>
        <taxon>Eukaryota</taxon>
        <taxon>Sar</taxon>
        <taxon>Stramenopiles</taxon>
        <taxon>Oomycota</taxon>
        <taxon>Saprolegniomycetes</taxon>
        <taxon>Saprolegniales</taxon>
        <taxon>Verrucalvaceae</taxon>
        <taxon>Aphanomyces</taxon>
    </lineage>
</organism>
<dbReference type="RefSeq" id="XP_009845852.1">
    <property type="nucleotide sequence ID" value="XM_009847550.1"/>
</dbReference>
<gene>
    <name evidence="1" type="ORF">H257_18485</name>
</gene>
<dbReference type="GeneID" id="20820481"/>
<dbReference type="OrthoDB" id="426882at2759"/>
<proteinExistence type="predicted"/>
<dbReference type="Gene3D" id="3.40.50.2000">
    <property type="entry name" value="Glycogen Phosphorylase B"/>
    <property type="match status" value="1"/>
</dbReference>
<dbReference type="VEuPathDB" id="FungiDB:H257_18485"/>
<dbReference type="PANTHER" id="PTHR42782:SF4">
    <property type="entry name" value="DUF455 DOMAIN-CONTAINING PROTEIN"/>
    <property type="match status" value="1"/>
</dbReference>
<dbReference type="Pfam" id="PF04305">
    <property type="entry name" value="DUF455"/>
    <property type="match status" value="1"/>
</dbReference>
<name>W4FCV9_APHAT</name>
<dbReference type="EMBL" id="KI913282">
    <property type="protein sequence ID" value="ETV64656.1"/>
    <property type="molecule type" value="Genomic_DNA"/>
</dbReference>
<dbReference type="SUPFAM" id="SSF53756">
    <property type="entry name" value="UDP-Glycosyltransferase/glycogen phosphorylase"/>
    <property type="match status" value="1"/>
</dbReference>
<dbReference type="InterPro" id="IPR009078">
    <property type="entry name" value="Ferritin-like_SF"/>
</dbReference>
<dbReference type="SUPFAM" id="SSF47240">
    <property type="entry name" value="Ferritin-like"/>
    <property type="match status" value="1"/>
</dbReference>